<dbReference type="Pfam" id="PF00512">
    <property type="entry name" value="HisKA"/>
    <property type="match status" value="1"/>
</dbReference>
<dbReference type="CDD" id="cd00075">
    <property type="entry name" value="HATPase"/>
    <property type="match status" value="1"/>
</dbReference>
<comment type="caution">
    <text evidence="10">The sequence shown here is derived from an EMBL/GenBank/DDBJ whole genome shotgun (WGS) entry which is preliminary data.</text>
</comment>
<dbReference type="EC" id="2.7.13.3" evidence="2"/>
<evidence type="ECO:0000256" key="4">
    <source>
        <dbReference type="ARBA" id="ARBA00022679"/>
    </source>
</evidence>
<dbReference type="InterPro" id="IPR003661">
    <property type="entry name" value="HisK_dim/P_dom"/>
</dbReference>
<dbReference type="InterPro" id="IPR003594">
    <property type="entry name" value="HATPase_dom"/>
</dbReference>
<evidence type="ECO:0000256" key="6">
    <source>
        <dbReference type="PROSITE-ProRule" id="PRU00169"/>
    </source>
</evidence>
<dbReference type="SMART" id="SM00387">
    <property type="entry name" value="HATPase_c"/>
    <property type="match status" value="1"/>
</dbReference>
<dbReference type="PANTHER" id="PTHR43547:SF2">
    <property type="entry name" value="HYBRID SIGNAL TRANSDUCTION HISTIDINE KINASE C"/>
    <property type="match status" value="1"/>
</dbReference>
<evidence type="ECO:0000256" key="2">
    <source>
        <dbReference type="ARBA" id="ARBA00012438"/>
    </source>
</evidence>
<evidence type="ECO:0000256" key="1">
    <source>
        <dbReference type="ARBA" id="ARBA00000085"/>
    </source>
</evidence>
<dbReference type="PANTHER" id="PTHR43547">
    <property type="entry name" value="TWO-COMPONENT HISTIDINE KINASE"/>
    <property type="match status" value="1"/>
</dbReference>
<accession>A0ABT4AD83</accession>
<dbReference type="SUPFAM" id="SSF47384">
    <property type="entry name" value="Homodimeric domain of signal transducing histidine kinase"/>
    <property type="match status" value="1"/>
</dbReference>
<sequence>MGSRGRVLVIGARAGNEALLAHLSDTGYEWAITEDLQELAGLAESLRPDAVLMSATGKKATEALSAVRQESRLRELRVLADLTRSRSEVLRKLPVDEWVRSLEELSSRLDSALRERRVMERTRNRMERLLEITQAATSSLELEQILRLAVEKVGAVINADRCSVVLVEDINARTASVVATLEDPGLSLDVDLARYPELRRALETRQPVLVEEAQRDPLMAEVRPAMASLGVRSILVQPLVCQDELLGALFLRISRGSEGFGRDEQEFAQAVAAALANCIRNARLHTALKKKRDELELAYVERYRELTEANRRLKDLNRLKDEIIAVCSHDLRAPLQVLLGHGRLLLEGGLDPQQKQSAEAMIRQGRKILGLVESLLERGKGDVARLSIEPRVLDMSTLCKESVTELEILAAERGVALRAEASESMMLIGDELKLHEVLQNLITNAIHHAQDAGEVVVKASRLARPDGDVARIVVQDDGKGIPPEELPLVFDRYRSGAKGGGGTGLGLAICKEFVELHGGEIWAEAPPEGGAAFIFTLPLAQEISRAVQNLPAKEAAEQPRVLVVEDEPEIAAVLVEVLRSRYRVDVARDGAEGLARARSSKPDLVVMDVFLPKLDGLDAAVALKSSSDTAGIPVILLSAHQGVADKVRALNLGAVDYMSKPFNAMELLGRTERALKLRKADTELDRTSSILRRSGNDPLTGVYDRRGIMLRLDHEVSRGRRYSRPVSLAVLRPDRPVLDEALRGIPDVMRARLRTQDILGHMGEGVLAVVLPECNVEAGRNVIGRLLPDVEKHTGMEYRSAVADVSHDSEPVERILERLGAPPPVPKL</sequence>
<gene>
    <name evidence="10" type="ORF">OV287_34760</name>
</gene>
<dbReference type="PROSITE" id="PS50109">
    <property type="entry name" value="HIS_KIN"/>
    <property type="match status" value="1"/>
</dbReference>
<name>A0ABT4AD83_9BACT</name>
<dbReference type="SMART" id="SM00267">
    <property type="entry name" value="GGDEF"/>
    <property type="match status" value="1"/>
</dbReference>
<dbReference type="InterPro" id="IPR005467">
    <property type="entry name" value="His_kinase_dom"/>
</dbReference>
<dbReference type="InterPro" id="IPR036890">
    <property type="entry name" value="HATPase_C_sf"/>
</dbReference>
<dbReference type="InterPro" id="IPR029787">
    <property type="entry name" value="Nucleotide_cyclase"/>
</dbReference>
<dbReference type="Gene3D" id="3.40.50.2300">
    <property type="match status" value="1"/>
</dbReference>
<dbReference type="InterPro" id="IPR004358">
    <property type="entry name" value="Sig_transdc_His_kin-like_C"/>
</dbReference>
<dbReference type="Gene3D" id="3.30.450.40">
    <property type="match status" value="1"/>
</dbReference>
<evidence type="ECO:0000256" key="5">
    <source>
        <dbReference type="ARBA" id="ARBA00022777"/>
    </source>
</evidence>
<evidence type="ECO:0000256" key="3">
    <source>
        <dbReference type="ARBA" id="ARBA00022553"/>
    </source>
</evidence>
<dbReference type="EMBL" id="JAPNKA010000001">
    <property type="protein sequence ID" value="MCY1079633.1"/>
    <property type="molecule type" value="Genomic_DNA"/>
</dbReference>
<dbReference type="SUPFAM" id="SSF55781">
    <property type="entry name" value="GAF domain-like"/>
    <property type="match status" value="1"/>
</dbReference>
<dbReference type="Pfam" id="PF01590">
    <property type="entry name" value="GAF"/>
    <property type="match status" value="1"/>
</dbReference>
<keyword evidence="4" id="KW-0808">Transferase</keyword>
<dbReference type="Gene3D" id="1.10.287.130">
    <property type="match status" value="1"/>
</dbReference>
<dbReference type="SMART" id="SM00065">
    <property type="entry name" value="GAF"/>
    <property type="match status" value="1"/>
</dbReference>
<evidence type="ECO:0000313" key="11">
    <source>
        <dbReference type="Proteomes" id="UP001207654"/>
    </source>
</evidence>
<keyword evidence="10" id="KW-0067">ATP-binding</keyword>
<comment type="catalytic activity">
    <reaction evidence="1">
        <text>ATP + protein L-histidine = ADP + protein N-phospho-L-histidine.</text>
        <dbReference type="EC" id="2.7.13.3"/>
    </reaction>
</comment>
<dbReference type="InterPro" id="IPR003018">
    <property type="entry name" value="GAF"/>
</dbReference>
<feature type="domain" description="Response regulatory" evidence="9">
    <location>
        <begin position="560"/>
        <end position="675"/>
    </location>
</feature>
<proteinExistence type="predicted"/>
<evidence type="ECO:0000259" key="8">
    <source>
        <dbReference type="PROSITE" id="PS50109"/>
    </source>
</evidence>
<dbReference type="InterPro" id="IPR036097">
    <property type="entry name" value="HisK_dim/P_sf"/>
</dbReference>
<keyword evidence="3 6" id="KW-0597">Phosphoprotein</keyword>
<feature type="domain" description="Histidine kinase" evidence="8">
    <location>
        <begin position="326"/>
        <end position="541"/>
    </location>
</feature>
<dbReference type="InterPro" id="IPR029016">
    <property type="entry name" value="GAF-like_dom_sf"/>
</dbReference>
<reference evidence="10 11" key="1">
    <citation type="submission" date="2022-11" db="EMBL/GenBank/DDBJ databases">
        <title>Minimal conservation of predation-associated metabolite biosynthetic gene clusters underscores biosynthetic potential of Myxococcota including descriptions for ten novel species: Archangium lansinium sp. nov., Myxococcus landrumus sp. nov., Nannocystis bai.</title>
        <authorList>
            <person name="Ahearne A."/>
            <person name="Stevens C."/>
            <person name="Phillips K."/>
        </authorList>
    </citation>
    <scope>NUCLEOTIDE SEQUENCE [LARGE SCALE GENOMIC DNA]</scope>
    <source>
        <strain evidence="10 11">MIWBW</strain>
    </source>
</reference>
<dbReference type="SMART" id="SM00388">
    <property type="entry name" value="HisKA"/>
    <property type="match status" value="1"/>
</dbReference>
<protein>
    <recommendedName>
        <fullName evidence="2">histidine kinase</fullName>
        <ecNumber evidence="2">2.7.13.3</ecNumber>
    </recommendedName>
</protein>
<dbReference type="PROSITE" id="PS50110">
    <property type="entry name" value="RESPONSE_REGULATORY"/>
    <property type="match status" value="1"/>
</dbReference>
<organism evidence="10 11">
    <name type="scientific">Archangium lansingense</name>
    <dbReference type="NCBI Taxonomy" id="2995310"/>
    <lineage>
        <taxon>Bacteria</taxon>
        <taxon>Pseudomonadati</taxon>
        <taxon>Myxococcota</taxon>
        <taxon>Myxococcia</taxon>
        <taxon>Myxococcales</taxon>
        <taxon>Cystobacterineae</taxon>
        <taxon>Archangiaceae</taxon>
        <taxon>Archangium</taxon>
    </lineage>
</organism>
<dbReference type="Pfam" id="PF00072">
    <property type="entry name" value="Response_reg"/>
    <property type="match status" value="1"/>
</dbReference>
<keyword evidence="5" id="KW-0418">Kinase</keyword>
<evidence type="ECO:0000259" key="9">
    <source>
        <dbReference type="PROSITE" id="PS50110"/>
    </source>
</evidence>
<keyword evidence="11" id="KW-1185">Reference proteome</keyword>
<dbReference type="InterPro" id="IPR043128">
    <property type="entry name" value="Rev_trsase/Diguanyl_cyclase"/>
</dbReference>
<evidence type="ECO:0000313" key="10">
    <source>
        <dbReference type="EMBL" id="MCY1079633.1"/>
    </source>
</evidence>
<dbReference type="InterPro" id="IPR000160">
    <property type="entry name" value="GGDEF_dom"/>
</dbReference>
<keyword evidence="10" id="KW-0547">Nucleotide-binding</keyword>
<dbReference type="SUPFAM" id="SSF55874">
    <property type="entry name" value="ATPase domain of HSP90 chaperone/DNA topoisomerase II/histidine kinase"/>
    <property type="match status" value="1"/>
</dbReference>
<evidence type="ECO:0000256" key="7">
    <source>
        <dbReference type="SAM" id="Coils"/>
    </source>
</evidence>
<dbReference type="InterPro" id="IPR001789">
    <property type="entry name" value="Sig_transdc_resp-reg_receiver"/>
</dbReference>
<dbReference type="PRINTS" id="PR00344">
    <property type="entry name" value="BCTRLSENSOR"/>
</dbReference>
<dbReference type="Gene3D" id="3.30.70.270">
    <property type="match status" value="1"/>
</dbReference>
<feature type="modified residue" description="4-aspartylphosphate" evidence="6">
    <location>
        <position position="608"/>
    </location>
</feature>
<dbReference type="CDD" id="cd00082">
    <property type="entry name" value="HisKA"/>
    <property type="match status" value="1"/>
</dbReference>
<dbReference type="SMART" id="SM00448">
    <property type="entry name" value="REC"/>
    <property type="match status" value="1"/>
</dbReference>
<dbReference type="RefSeq" id="WP_267538340.1">
    <property type="nucleotide sequence ID" value="NZ_JAPNKA010000001.1"/>
</dbReference>
<dbReference type="SUPFAM" id="SSF55073">
    <property type="entry name" value="Nucleotide cyclase"/>
    <property type="match status" value="1"/>
</dbReference>
<dbReference type="InterPro" id="IPR011006">
    <property type="entry name" value="CheY-like_superfamily"/>
</dbReference>
<dbReference type="SUPFAM" id="SSF52172">
    <property type="entry name" value="CheY-like"/>
    <property type="match status" value="1"/>
</dbReference>
<dbReference type="Proteomes" id="UP001207654">
    <property type="component" value="Unassembled WGS sequence"/>
</dbReference>
<dbReference type="Pfam" id="PF02518">
    <property type="entry name" value="HATPase_c"/>
    <property type="match status" value="1"/>
</dbReference>
<feature type="coiled-coil region" evidence="7">
    <location>
        <begin position="95"/>
        <end position="129"/>
    </location>
</feature>
<keyword evidence="7" id="KW-0175">Coiled coil</keyword>
<dbReference type="Gene3D" id="3.30.565.10">
    <property type="entry name" value="Histidine kinase-like ATPase, C-terminal domain"/>
    <property type="match status" value="1"/>
</dbReference>
<dbReference type="GO" id="GO:0005524">
    <property type="term" value="F:ATP binding"/>
    <property type="evidence" value="ECO:0007669"/>
    <property type="project" value="UniProtKB-KW"/>
</dbReference>